<evidence type="ECO:0000313" key="2">
    <source>
        <dbReference type="EMBL" id="KCV69954.1"/>
    </source>
</evidence>
<sequence>MPATMGIARPVEATPGGSAPLTPGVAAVGTGPASPRGDSPASLAPPVAGESHPEAEPGVTAETKADAASPDALMPQAQDSIDKITAAQLVLQDLAHAFAVAVSEIAALPPPPGRAPSGNARTGPSTGARPIPGDLSAPHLLDTRARLHGYATDIAQFCRYFDSLLDEFPQLEDRHPAPSATGTGGPERSDGSGTPASPASSADLATSAGPADAGPASFERRLAGLVRANHQGGRHLRRAAGKASATLAAIRTSSRLIADTQIAGVFGGPGSSAGTGPTLATSPAPKPGG</sequence>
<dbReference type="RefSeq" id="XP_009495560.1">
    <property type="nucleotide sequence ID" value="XM_009497285.1"/>
</dbReference>
<gene>
    <name evidence="2" type="ORF">H696_03419</name>
</gene>
<dbReference type="AlphaFoldDB" id="A0A058Z6S4"/>
<dbReference type="Proteomes" id="UP000030693">
    <property type="component" value="Unassembled WGS sequence"/>
</dbReference>
<dbReference type="EMBL" id="KB932205">
    <property type="protein sequence ID" value="KCV69954.1"/>
    <property type="molecule type" value="Genomic_DNA"/>
</dbReference>
<organism evidence="2">
    <name type="scientific">Fonticula alba</name>
    <name type="common">Slime mold</name>
    <dbReference type="NCBI Taxonomy" id="691883"/>
    <lineage>
        <taxon>Eukaryota</taxon>
        <taxon>Rotosphaerida</taxon>
        <taxon>Fonticulaceae</taxon>
        <taxon>Fonticula</taxon>
    </lineage>
</organism>
<proteinExistence type="predicted"/>
<evidence type="ECO:0000313" key="3">
    <source>
        <dbReference type="Proteomes" id="UP000030693"/>
    </source>
</evidence>
<keyword evidence="3" id="KW-1185">Reference proteome</keyword>
<accession>A0A058Z6S4</accession>
<protein>
    <submittedName>
        <fullName evidence="2">Uncharacterized protein</fullName>
    </submittedName>
</protein>
<name>A0A058Z6S4_FONAL</name>
<feature type="region of interest" description="Disordered" evidence="1">
    <location>
        <begin position="1"/>
        <end position="70"/>
    </location>
</feature>
<feature type="region of interest" description="Disordered" evidence="1">
    <location>
        <begin position="263"/>
        <end position="289"/>
    </location>
</feature>
<feature type="region of interest" description="Disordered" evidence="1">
    <location>
        <begin position="107"/>
        <end position="137"/>
    </location>
</feature>
<dbReference type="GeneID" id="20528144"/>
<evidence type="ECO:0000256" key="1">
    <source>
        <dbReference type="SAM" id="MobiDB-lite"/>
    </source>
</evidence>
<reference evidence="2" key="1">
    <citation type="submission" date="2013-04" db="EMBL/GenBank/DDBJ databases">
        <title>The Genome Sequence of Fonticula alba ATCC 38817.</title>
        <authorList>
            <consortium name="The Broad Institute Genomics Platform"/>
            <person name="Russ C."/>
            <person name="Cuomo C."/>
            <person name="Burger G."/>
            <person name="Gray M.W."/>
            <person name="Holland P.W.H."/>
            <person name="King N."/>
            <person name="Lang F.B.F."/>
            <person name="Roger A.J."/>
            <person name="Ruiz-Trillo I."/>
            <person name="Brown M."/>
            <person name="Walker B."/>
            <person name="Young S."/>
            <person name="Zeng Q."/>
            <person name="Gargeya S."/>
            <person name="Fitzgerald M."/>
            <person name="Haas B."/>
            <person name="Abouelleil A."/>
            <person name="Allen A.W."/>
            <person name="Alvarado L."/>
            <person name="Arachchi H.M."/>
            <person name="Berlin A.M."/>
            <person name="Chapman S.B."/>
            <person name="Gainer-Dewar J."/>
            <person name="Goldberg J."/>
            <person name="Griggs A."/>
            <person name="Gujja S."/>
            <person name="Hansen M."/>
            <person name="Howarth C."/>
            <person name="Imamovic A."/>
            <person name="Ireland A."/>
            <person name="Larimer J."/>
            <person name="McCowan C."/>
            <person name="Murphy C."/>
            <person name="Pearson M."/>
            <person name="Poon T.W."/>
            <person name="Priest M."/>
            <person name="Roberts A."/>
            <person name="Saif S."/>
            <person name="Shea T."/>
            <person name="Sisk P."/>
            <person name="Sykes S."/>
            <person name="Wortman J."/>
            <person name="Nusbaum C."/>
            <person name="Birren B."/>
        </authorList>
    </citation>
    <scope>NUCLEOTIDE SEQUENCE [LARGE SCALE GENOMIC DNA]</scope>
    <source>
        <strain evidence="2">ATCC 38817</strain>
    </source>
</reference>
<feature type="region of interest" description="Disordered" evidence="1">
    <location>
        <begin position="172"/>
        <end position="215"/>
    </location>
</feature>
<feature type="compositionally biased region" description="Low complexity" evidence="1">
    <location>
        <begin position="191"/>
        <end position="203"/>
    </location>
</feature>